<dbReference type="AlphaFoldDB" id="A0A135SI40"/>
<evidence type="ECO:0000313" key="3">
    <source>
        <dbReference type="Proteomes" id="UP000070328"/>
    </source>
</evidence>
<proteinExistence type="predicted"/>
<dbReference type="EMBL" id="JFBX01000560">
    <property type="protein sequence ID" value="KXH35562.1"/>
    <property type="molecule type" value="Genomic_DNA"/>
</dbReference>
<feature type="compositionally biased region" description="Basic and acidic residues" evidence="1">
    <location>
        <begin position="1"/>
        <end position="13"/>
    </location>
</feature>
<accession>A0A135SI40</accession>
<keyword evidence="3" id="KW-1185">Reference proteome</keyword>
<feature type="region of interest" description="Disordered" evidence="1">
    <location>
        <begin position="1"/>
        <end position="20"/>
    </location>
</feature>
<protein>
    <submittedName>
        <fullName evidence="2">Uncharacterized protein</fullName>
    </submittedName>
</protein>
<gene>
    <name evidence="2" type="ORF">CSIM01_08469</name>
</gene>
<dbReference type="Proteomes" id="UP000070328">
    <property type="component" value="Unassembled WGS sequence"/>
</dbReference>
<reference evidence="2 3" key="1">
    <citation type="submission" date="2014-02" db="EMBL/GenBank/DDBJ databases">
        <title>The genome sequence of Colletotrichum simmondsii CBS122122.</title>
        <authorList>
            <person name="Baroncelli R."/>
            <person name="Thon M.R."/>
        </authorList>
    </citation>
    <scope>NUCLEOTIDE SEQUENCE [LARGE SCALE GENOMIC DNA]</scope>
    <source>
        <strain evidence="2 3">CBS122122</strain>
    </source>
</reference>
<organism evidence="2 3">
    <name type="scientific">Colletotrichum simmondsii</name>
    <dbReference type="NCBI Taxonomy" id="703756"/>
    <lineage>
        <taxon>Eukaryota</taxon>
        <taxon>Fungi</taxon>
        <taxon>Dikarya</taxon>
        <taxon>Ascomycota</taxon>
        <taxon>Pezizomycotina</taxon>
        <taxon>Sordariomycetes</taxon>
        <taxon>Hypocreomycetidae</taxon>
        <taxon>Glomerellales</taxon>
        <taxon>Glomerellaceae</taxon>
        <taxon>Colletotrichum</taxon>
        <taxon>Colletotrichum acutatum species complex</taxon>
    </lineage>
</organism>
<evidence type="ECO:0000313" key="2">
    <source>
        <dbReference type="EMBL" id="KXH35562.1"/>
    </source>
</evidence>
<comment type="caution">
    <text evidence="2">The sequence shown here is derived from an EMBL/GenBank/DDBJ whole genome shotgun (WGS) entry which is preliminary data.</text>
</comment>
<name>A0A135SI40_9PEZI</name>
<sequence>MVDTEHPPPERHISSSPTVQNHRLAANARHIQPESSELTPFHLSRTTTPRFQHREAPTENMVRPVVTCGLVAFLQLCGFALLSPHPPGHPPFPVACVSWVLFRFLAFMANTLQSYFARTAAHLLHSLIPNGSIACTAGESTQSSSKGKWANIDLTDTL</sequence>
<evidence type="ECO:0000256" key="1">
    <source>
        <dbReference type="SAM" id="MobiDB-lite"/>
    </source>
</evidence>